<sequence length="519" mass="58213">MPQLSQNSSSLPARAEPDEYKKFPDNSQETDESTEIEINTSSQKTDWYYATEALMDALPRPWTSSMLYLIFGLMALVVPWTMVAKIDETGSARGRIEPKGATQELDSQVSGNVVAVRVKEGERVKAGQVLLELESEVMKTELQQAYSKLEGSRNQQANLDLLKNQLLLAVSTQQQQNQAQQLAKLSQLEQARQNLNALKTAYNLQKPEKEAKVSQIQQALNSSKAVLNLAKVRLQGAKEKISRYQTAYKEGVISQDRFLDAQQSEKENYENLMQAQSQMSQAESSLKEQESNYEKTIYQAKSDIQQAELRLQEEQRNYQSLIHIGTLAEIKNQEQLKQVQTQINTLQAEISQTKSQISSIKIQLGQRVVRSPVTGVIFELPIAKPGVVVQPGEKLAKIAPENAALVLKAQIPSQHSGFIKVGNQVKIKFDAYPFQDYGVVKGTVKWISPDSKEQQIPQGKIETYDLEIVLEHPYILQGDKKIVLTPGQTATAEVLVRQRHVIDLLLDPFKKLQKGGLDL</sequence>
<evidence type="ECO:0000313" key="11">
    <source>
        <dbReference type="Proteomes" id="UP000729701"/>
    </source>
</evidence>
<keyword evidence="6" id="KW-0175">Coiled coil</keyword>
<evidence type="ECO:0000256" key="4">
    <source>
        <dbReference type="ARBA" id="ARBA00022989"/>
    </source>
</evidence>
<name>A0A951QN30_9CYAN</name>
<gene>
    <name evidence="10" type="ORF">KME60_18895</name>
</gene>
<dbReference type="InterPro" id="IPR050739">
    <property type="entry name" value="MFP"/>
</dbReference>
<comment type="subcellular location">
    <subcellularLocation>
        <location evidence="1">Membrane</location>
        <topology evidence="1">Single-pass membrane protein</topology>
    </subcellularLocation>
</comment>
<dbReference type="Gene3D" id="1.10.287.470">
    <property type="entry name" value="Helix hairpin bin"/>
    <property type="match status" value="1"/>
</dbReference>
<evidence type="ECO:0000256" key="8">
    <source>
        <dbReference type="SAM" id="Phobius"/>
    </source>
</evidence>
<dbReference type="Pfam" id="PF26002">
    <property type="entry name" value="Beta-barrel_AprE"/>
    <property type="match status" value="1"/>
</dbReference>
<accession>A0A951QN30</accession>
<organism evidence="10 11">
    <name type="scientific">Cyanomargarita calcarea GSE-NOS-MK-12-04C</name>
    <dbReference type="NCBI Taxonomy" id="2839659"/>
    <lineage>
        <taxon>Bacteria</taxon>
        <taxon>Bacillati</taxon>
        <taxon>Cyanobacteriota</taxon>
        <taxon>Cyanophyceae</taxon>
        <taxon>Nostocales</taxon>
        <taxon>Cyanomargaritaceae</taxon>
        <taxon>Cyanomargarita</taxon>
    </lineage>
</organism>
<dbReference type="Gene3D" id="2.40.30.170">
    <property type="match status" value="1"/>
</dbReference>
<comment type="caution">
    <text evidence="10">The sequence shown here is derived from an EMBL/GenBank/DDBJ whole genome shotgun (WGS) entry which is preliminary data.</text>
</comment>
<dbReference type="InterPro" id="IPR058982">
    <property type="entry name" value="Beta-barrel_AprE"/>
</dbReference>
<dbReference type="EMBL" id="JAHHGZ010000020">
    <property type="protein sequence ID" value="MBW4669424.1"/>
    <property type="molecule type" value="Genomic_DNA"/>
</dbReference>
<feature type="region of interest" description="Disordered" evidence="7">
    <location>
        <begin position="1"/>
        <end position="38"/>
    </location>
</feature>
<proteinExistence type="inferred from homology"/>
<reference evidence="10" key="2">
    <citation type="journal article" date="2022" name="Microbiol. Resour. Announc.">
        <title>Metagenome Sequencing to Explore Phylogenomics of Terrestrial Cyanobacteria.</title>
        <authorList>
            <person name="Ward R.D."/>
            <person name="Stajich J.E."/>
            <person name="Johansen J.R."/>
            <person name="Huntemann M."/>
            <person name="Clum A."/>
            <person name="Foster B."/>
            <person name="Foster B."/>
            <person name="Roux S."/>
            <person name="Palaniappan K."/>
            <person name="Varghese N."/>
            <person name="Mukherjee S."/>
            <person name="Reddy T.B.K."/>
            <person name="Daum C."/>
            <person name="Copeland A."/>
            <person name="Chen I.A."/>
            <person name="Ivanova N.N."/>
            <person name="Kyrpides N.C."/>
            <person name="Shapiro N."/>
            <person name="Eloe-Fadrosh E.A."/>
            <person name="Pietrasiak N."/>
        </authorList>
    </citation>
    <scope>NUCLEOTIDE SEQUENCE</scope>
    <source>
        <strain evidence="10">GSE-NOS-MK-12-04C</strain>
    </source>
</reference>
<keyword evidence="5 8" id="KW-0472">Membrane</keyword>
<feature type="coiled-coil region" evidence="6">
    <location>
        <begin position="178"/>
        <end position="363"/>
    </location>
</feature>
<feature type="compositionally biased region" description="Basic and acidic residues" evidence="7">
    <location>
        <begin position="15"/>
        <end position="24"/>
    </location>
</feature>
<evidence type="ECO:0000256" key="3">
    <source>
        <dbReference type="ARBA" id="ARBA00022692"/>
    </source>
</evidence>
<protein>
    <submittedName>
        <fullName evidence="10">HlyD family efflux transporter periplasmic adaptor subunit</fullName>
    </submittedName>
</protein>
<dbReference type="Proteomes" id="UP000729701">
    <property type="component" value="Unassembled WGS sequence"/>
</dbReference>
<dbReference type="SUPFAM" id="SSF111369">
    <property type="entry name" value="HlyD-like secretion proteins"/>
    <property type="match status" value="1"/>
</dbReference>
<evidence type="ECO:0000259" key="9">
    <source>
        <dbReference type="Pfam" id="PF26002"/>
    </source>
</evidence>
<evidence type="ECO:0000256" key="1">
    <source>
        <dbReference type="ARBA" id="ARBA00004167"/>
    </source>
</evidence>
<dbReference type="SUPFAM" id="SSF56954">
    <property type="entry name" value="Outer membrane efflux proteins (OEP)"/>
    <property type="match status" value="1"/>
</dbReference>
<reference evidence="10" key="1">
    <citation type="submission" date="2021-05" db="EMBL/GenBank/DDBJ databases">
        <authorList>
            <person name="Pietrasiak N."/>
            <person name="Ward R."/>
            <person name="Stajich J.E."/>
            <person name="Kurbessoian T."/>
        </authorList>
    </citation>
    <scope>NUCLEOTIDE SEQUENCE</scope>
    <source>
        <strain evidence="10">GSE-NOS-MK-12-04C</strain>
    </source>
</reference>
<evidence type="ECO:0000313" key="10">
    <source>
        <dbReference type="EMBL" id="MBW4669424.1"/>
    </source>
</evidence>
<evidence type="ECO:0000256" key="5">
    <source>
        <dbReference type="ARBA" id="ARBA00023136"/>
    </source>
</evidence>
<dbReference type="PANTHER" id="PTHR30386">
    <property type="entry name" value="MEMBRANE FUSION SUBUNIT OF EMRAB-TOLC MULTIDRUG EFFLUX PUMP"/>
    <property type="match status" value="1"/>
</dbReference>
<evidence type="ECO:0000256" key="7">
    <source>
        <dbReference type="SAM" id="MobiDB-lite"/>
    </source>
</evidence>
<dbReference type="AlphaFoldDB" id="A0A951QN30"/>
<keyword evidence="3 8" id="KW-0812">Transmembrane</keyword>
<evidence type="ECO:0000256" key="6">
    <source>
        <dbReference type="SAM" id="Coils"/>
    </source>
</evidence>
<feature type="transmembrane region" description="Helical" evidence="8">
    <location>
        <begin position="65"/>
        <end position="83"/>
    </location>
</feature>
<dbReference type="GO" id="GO:0016020">
    <property type="term" value="C:membrane"/>
    <property type="evidence" value="ECO:0007669"/>
    <property type="project" value="UniProtKB-SubCell"/>
</dbReference>
<dbReference type="Gene3D" id="2.40.50.100">
    <property type="match status" value="1"/>
</dbReference>
<feature type="domain" description="AprE-like beta-barrel" evidence="9">
    <location>
        <begin position="405"/>
        <end position="494"/>
    </location>
</feature>
<evidence type="ECO:0000256" key="2">
    <source>
        <dbReference type="ARBA" id="ARBA00009477"/>
    </source>
</evidence>
<dbReference type="CDD" id="cd06850">
    <property type="entry name" value="biotinyl_domain"/>
    <property type="match status" value="1"/>
</dbReference>
<feature type="compositionally biased region" description="Polar residues" evidence="7">
    <location>
        <begin position="1"/>
        <end position="11"/>
    </location>
</feature>
<comment type="similarity">
    <text evidence="2">Belongs to the membrane fusion protein (MFP) (TC 8.A.1) family.</text>
</comment>
<dbReference type="PRINTS" id="PR01490">
    <property type="entry name" value="RTXTOXIND"/>
</dbReference>
<keyword evidence="4 8" id="KW-1133">Transmembrane helix</keyword>
<dbReference type="PANTHER" id="PTHR30386:SF26">
    <property type="entry name" value="TRANSPORT PROTEIN COMB"/>
    <property type="match status" value="1"/>
</dbReference>